<keyword evidence="1" id="KW-0812">Transmembrane</keyword>
<reference evidence="8 9" key="2">
    <citation type="submission" date="2019-02" db="EMBL/GenBank/DDBJ databases">
        <title>Diversity in Cyanophage Genomes from Southern New England Coastal Waters.</title>
        <authorList>
            <person name="Marston M.F."/>
        </authorList>
    </citation>
    <scope>NUCLEOTIDE SEQUENCE [LARGE SCALE GENOMIC DNA]</scope>
    <source>
        <strain evidence="4">RW_01_0115_WH8101</strain>
        <strain evidence="5">RW_22_0214</strain>
    </source>
</reference>
<feature type="transmembrane region" description="Helical" evidence="1">
    <location>
        <begin position="16"/>
        <end position="36"/>
    </location>
</feature>
<reference evidence="6 7" key="1">
    <citation type="journal article" date="2016" name="Environ. Microbiol.">
        <title>Genomic diversification of marine cyanophages into stable ecotypes.</title>
        <authorList>
            <person name="Marston M.F."/>
            <person name="Martiny J.B."/>
        </authorList>
    </citation>
    <scope>NUCLEOTIDE SEQUENCE [LARGE SCALE GENOMIC DNA]</scope>
    <source>
        <strain evidence="2">RW_08_0711</strain>
        <strain evidence="3">RW_22_0300</strain>
    </source>
</reference>
<evidence type="ECO:0000313" key="5">
    <source>
        <dbReference type="EMBL" id="QBQ75659.1"/>
    </source>
</evidence>
<dbReference type="EMBL" id="MK493322">
    <property type="protein sequence ID" value="QBQ75217.1"/>
    <property type="molecule type" value="Genomic_DNA"/>
</dbReference>
<evidence type="ECO:0000313" key="4">
    <source>
        <dbReference type="EMBL" id="QBQ75217.1"/>
    </source>
</evidence>
<evidence type="ECO:0000313" key="2">
    <source>
        <dbReference type="EMBL" id="AOO10919.1"/>
    </source>
</evidence>
<dbReference type="EMBL" id="KX349288">
    <property type="protein sequence ID" value="AOO10919.1"/>
    <property type="molecule type" value="Genomic_DNA"/>
</dbReference>
<proteinExistence type="predicted"/>
<evidence type="ECO:0000313" key="7">
    <source>
        <dbReference type="Proteomes" id="UP000226351"/>
    </source>
</evidence>
<name>A0A1D7SBY4_9CAUD</name>
<organism evidence="3 7">
    <name type="scientific">Synechococcus phage S-RIM8</name>
    <dbReference type="NCBI Taxonomy" id="756278"/>
    <lineage>
        <taxon>Viruses</taxon>
        <taxon>Duplodnaviria</taxon>
        <taxon>Heunggongvirae</taxon>
        <taxon>Uroviricota</taxon>
        <taxon>Caudoviricetes</taxon>
        <taxon>Pantevenvirales</taxon>
        <taxon>Kyanoviridae</taxon>
        <taxon>Neptunevirus</taxon>
        <taxon>Neptunevirus srim18</taxon>
    </lineage>
</organism>
<keyword evidence="7" id="KW-1185">Reference proteome</keyword>
<sequence length="52" mass="6361">MHELGHIARMVMERPWCLGIMGFLLVFVPILGMWAVHKYNWEHWEPFTRKHK</sequence>
<evidence type="ECO:0000313" key="6">
    <source>
        <dbReference type="Proteomes" id="UP000223306"/>
    </source>
</evidence>
<dbReference type="EMBL" id="MK493324">
    <property type="protein sequence ID" value="QBQ75659.1"/>
    <property type="molecule type" value="Genomic_DNA"/>
</dbReference>
<dbReference type="EMBL" id="KX349289">
    <property type="protein sequence ID" value="AOO11142.1"/>
    <property type="molecule type" value="Genomic_DNA"/>
</dbReference>
<protein>
    <submittedName>
        <fullName evidence="3">Uncharacterized protein</fullName>
    </submittedName>
</protein>
<gene>
    <name evidence="4" type="ORF">RW010115_110</name>
    <name evidence="2" type="ORF">RW080711_110</name>
    <name evidence="5" type="ORF">RW220214_109</name>
    <name evidence="3" type="ORF">RW220300_111</name>
</gene>
<keyword evidence="1" id="KW-0472">Membrane</keyword>
<evidence type="ECO:0000256" key="1">
    <source>
        <dbReference type="SAM" id="Phobius"/>
    </source>
</evidence>
<evidence type="ECO:0000313" key="9">
    <source>
        <dbReference type="Proteomes" id="UP000304735"/>
    </source>
</evidence>
<keyword evidence="1" id="KW-1133">Transmembrane helix</keyword>
<dbReference type="Proteomes" id="UP000226351">
    <property type="component" value="Segment"/>
</dbReference>
<accession>A0A1D7SBY4</accession>
<evidence type="ECO:0000313" key="8">
    <source>
        <dbReference type="Proteomes" id="UP000299832"/>
    </source>
</evidence>
<dbReference type="Proteomes" id="UP000223306">
    <property type="component" value="Segment"/>
</dbReference>
<evidence type="ECO:0000313" key="3">
    <source>
        <dbReference type="EMBL" id="AOO11142.1"/>
    </source>
</evidence>
<dbReference type="Proteomes" id="UP000304735">
    <property type="component" value="Segment"/>
</dbReference>
<dbReference type="Proteomes" id="UP000299832">
    <property type="component" value="Genome"/>
</dbReference>